<name>A0A367L7J7_9HYPO</name>
<dbReference type="EMBL" id="LKCN02000012">
    <property type="protein sequence ID" value="RCI10390.1"/>
    <property type="molecule type" value="Genomic_DNA"/>
</dbReference>
<evidence type="ECO:0000313" key="1">
    <source>
        <dbReference type="EMBL" id="RCI10390.1"/>
    </source>
</evidence>
<protein>
    <submittedName>
        <fullName evidence="1">Uncharacterized protein</fullName>
    </submittedName>
</protein>
<gene>
    <name evidence="1" type="ORF">L249_4431</name>
</gene>
<feature type="non-terminal residue" evidence="1">
    <location>
        <position position="55"/>
    </location>
</feature>
<comment type="caution">
    <text evidence="1">The sequence shown here is derived from an EMBL/GenBank/DDBJ whole genome shotgun (WGS) entry which is preliminary data.</text>
</comment>
<accession>A0A367L7J7</accession>
<keyword evidence="2" id="KW-1185">Reference proteome</keyword>
<dbReference type="AlphaFoldDB" id="A0A367L7J7"/>
<dbReference type="Proteomes" id="UP000253664">
    <property type="component" value="Unassembled WGS sequence"/>
</dbReference>
<sequence length="55" mass="6068">MHNHMSLRGMRPNLPPADLCATPTRLSPAQLLFSVHFLSHTLNMAKTVDEDSPIG</sequence>
<reference evidence="1 2" key="1">
    <citation type="journal article" date="2015" name="BMC Genomics">
        <title>Insights from the genome of Ophiocordyceps polyrhachis-furcata to pathogenicity and host specificity in insect fungi.</title>
        <authorList>
            <person name="Wichadakul D."/>
            <person name="Kobmoo N."/>
            <person name="Ingsriswang S."/>
            <person name="Tangphatsornruang S."/>
            <person name="Chantasingh D."/>
            <person name="Luangsa-ard J.J."/>
            <person name="Eurwilaichitr L."/>
        </authorList>
    </citation>
    <scope>NUCLEOTIDE SEQUENCE [LARGE SCALE GENOMIC DNA]</scope>
    <source>
        <strain evidence="1 2">BCC 54312</strain>
    </source>
</reference>
<evidence type="ECO:0000313" key="2">
    <source>
        <dbReference type="Proteomes" id="UP000253664"/>
    </source>
</evidence>
<organism evidence="1 2">
    <name type="scientific">Ophiocordyceps polyrhachis-furcata BCC 54312</name>
    <dbReference type="NCBI Taxonomy" id="1330021"/>
    <lineage>
        <taxon>Eukaryota</taxon>
        <taxon>Fungi</taxon>
        <taxon>Dikarya</taxon>
        <taxon>Ascomycota</taxon>
        <taxon>Pezizomycotina</taxon>
        <taxon>Sordariomycetes</taxon>
        <taxon>Hypocreomycetidae</taxon>
        <taxon>Hypocreales</taxon>
        <taxon>Ophiocordycipitaceae</taxon>
        <taxon>Ophiocordyceps</taxon>
    </lineage>
</organism>
<proteinExistence type="predicted"/>